<reference evidence="2 3" key="1">
    <citation type="submission" date="2020-02" db="EMBL/GenBank/DDBJ databases">
        <title>Whole Genome Shotgun Sequence of Streptomyces sp. strain CWH03.</title>
        <authorList>
            <person name="Dohra H."/>
            <person name="Kodani S."/>
            <person name="Yamamura H."/>
        </authorList>
    </citation>
    <scope>NUCLEOTIDE SEQUENCE [LARGE SCALE GENOMIC DNA]</scope>
    <source>
        <strain evidence="2 3">CWH03</strain>
    </source>
</reference>
<dbReference type="RefSeq" id="WP_173266713.1">
    <property type="nucleotide sequence ID" value="NZ_BLLG01000022.1"/>
</dbReference>
<evidence type="ECO:0000256" key="1">
    <source>
        <dbReference type="SAM" id="MobiDB-lite"/>
    </source>
</evidence>
<comment type="caution">
    <text evidence="2">The sequence shown here is derived from an EMBL/GenBank/DDBJ whole genome shotgun (WGS) entry which is preliminary data.</text>
</comment>
<keyword evidence="3" id="KW-1185">Reference proteome</keyword>
<sequence length="99" mass="10421">MGATAAEVKALPGIVVTEERQGVGRPAVVFSLAHDGDRDAECMKPQVAAAGQRAETDGNGAKVVSMDAYRPEPKQVPEPAPEPKRSEPLADSNPFRALL</sequence>
<evidence type="ECO:0000313" key="3">
    <source>
        <dbReference type="Proteomes" id="UP000484988"/>
    </source>
</evidence>
<dbReference type="AlphaFoldDB" id="A0A6A0B1M2"/>
<proteinExistence type="predicted"/>
<protein>
    <submittedName>
        <fullName evidence="2">Uncharacterized protein</fullName>
    </submittedName>
</protein>
<dbReference type="EMBL" id="BLLG01000022">
    <property type="protein sequence ID" value="GFH38992.1"/>
    <property type="molecule type" value="Genomic_DNA"/>
</dbReference>
<gene>
    <name evidence="2" type="ORF">SCWH03_52560</name>
</gene>
<organism evidence="2 3">
    <name type="scientific">Streptomyces pacificus</name>
    <dbReference type="NCBI Taxonomy" id="2705029"/>
    <lineage>
        <taxon>Bacteria</taxon>
        <taxon>Bacillati</taxon>
        <taxon>Actinomycetota</taxon>
        <taxon>Actinomycetes</taxon>
        <taxon>Kitasatosporales</taxon>
        <taxon>Streptomycetaceae</taxon>
        <taxon>Streptomyces</taxon>
    </lineage>
</organism>
<feature type="compositionally biased region" description="Basic and acidic residues" evidence="1">
    <location>
        <begin position="69"/>
        <end position="88"/>
    </location>
</feature>
<evidence type="ECO:0000313" key="2">
    <source>
        <dbReference type="EMBL" id="GFH38992.1"/>
    </source>
</evidence>
<feature type="region of interest" description="Disordered" evidence="1">
    <location>
        <begin position="68"/>
        <end position="99"/>
    </location>
</feature>
<dbReference type="Proteomes" id="UP000484988">
    <property type="component" value="Unassembled WGS sequence"/>
</dbReference>
<accession>A0A6A0B1M2</accession>
<name>A0A6A0B1M2_9ACTN</name>